<name>A0ABV8WT64_9BACI</name>
<dbReference type="Pfam" id="PF00196">
    <property type="entry name" value="GerE"/>
    <property type="match status" value="1"/>
</dbReference>
<proteinExistence type="predicted"/>
<evidence type="ECO:0000313" key="5">
    <source>
        <dbReference type="EMBL" id="MFC4402437.1"/>
    </source>
</evidence>
<protein>
    <submittedName>
        <fullName evidence="5">LuxR C-terminal-related transcriptional regulator</fullName>
    </submittedName>
</protein>
<organism evidence="5 6">
    <name type="scientific">Gracilibacillus xinjiangensis</name>
    <dbReference type="NCBI Taxonomy" id="1193282"/>
    <lineage>
        <taxon>Bacteria</taxon>
        <taxon>Bacillati</taxon>
        <taxon>Bacillota</taxon>
        <taxon>Bacilli</taxon>
        <taxon>Bacillales</taxon>
        <taxon>Bacillaceae</taxon>
        <taxon>Gracilibacillus</taxon>
    </lineage>
</organism>
<sequence length="692" mass="79353">MSKNIHLLQELQAMYAEKYRLCLFTTDMQKNIMIDVMGQNTLFETLHHQFNIFQEVADIHYETWSINKPVVYDIWPGVYAIITPVHIDDGRSFYIWSGFFISQGTEELVRERINNPDINWDEVTVLNNETKSNLLEDMKTMAEIAALCLQEIDETEFYQKKIKLFQQIANKKTIGDLLDSFIAIHPELDFLGAASKYDEDNFKIISTVGEKMNVLTGTTVAPGEGLLGRVLVTNHYEFWERTDKDPRTSLFHKESIHPKSLFCFPIKQEDEFDMLLFGGSFKTETFSNKSAELIRLLMTIFEVGYLVKTLQKENTHLITRSQALTEIGKLLTTTPDYKRIIYILVDISMNLVEGLFSFVVLKESQTGAMKLISRGQADGMEEYAQEAAKRYYHAEEVRQSPSVREIQSGHTVIECPIFHRDKLLGVLCVGMRENEEIIDEHLHFLQTLSIMGGVSLQLLAQEEDGTEDKQIHALFKAVKHFDEAKYRKMKEAEQLAFEFSSIQGFALPMLKTITNACRLSYYSPDFIREILPDSKVAEILETGEALLNGSNSLSWEDASICAQVYALVITYVEDKSTDVYKNRENGIAAEFDTFLNETKFKEVELTLSPEEVIAEQKIESIESTIKELNLSPREQEVLDLVIQGNNNKEIAEQLYISNHTVKNHVTKIFQKLEVPDRAHAISKVYQLKHQSS</sequence>
<evidence type="ECO:0000259" key="4">
    <source>
        <dbReference type="PROSITE" id="PS50043"/>
    </source>
</evidence>
<dbReference type="Proteomes" id="UP001595882">
    <property type="component" value="Unassembled WGS sequence"/>
</dbReference>
<dbReference type="PANTHER" id="PTHR44688:SF16">
    <property type="entry name" value="DNA-BINDING TRANSCRIPTIONAL ACTIVATOR DEVR_DOSR"/>
    <property type="match status" value="1"/>
</dbReference>
<dbReference type="SMART" id="SM00421">
    <property type="entry name" value="HTH_LUXR"/>
    <property type="match status" value="1"/>
</dbReference>
<gene>
    <name evidence="5" type="ORF">ACFOY7_05070</name>
</gene>
<keyword evidence="3" id="KW-0804">Transcription</keyword>
<accession>A0ABV8WT64</accession>
<dbReference type="InterPro" id="IPR029016">
    <property type="entry name" value="GAF-like_dom_sf"/>
</dbReference>
<dbReference type="InterPro" id="IPR000792">
    <property type="entry name" value="Tscrpt_reg_LuxR_C"/>
</dbReference>
<reference evidence="6" key="1">
    <citation type="journal article" date="2019" name="Int. J. Syst. Evol. Microbiol.">
        <title>The Global Catalogue of Microorganisms (GCM) 10K type strain sequencing project: providing services to taxonomists for standard genome sequencing and annotation.</title>
        <authorList>
            <consortium name="The Broad Institute Genomics Platform"/>
            <consortium name="The Broad Institute Genome Sequencing Center for Infectious Disease"/>
            <person name="Wu L."/>
            <person name="Ma J."/>
        </authorList>
    </citation>
    <scope>NUCLEOTIDE SEQUENCE [LARGE SCALE GENOMIC DNA]</scope>
    <source>
        <strain evidence="6">CCUG 37865</strain>
    </source>
</reference>
<dbReference type="Gene3D" id="1.10.10.10">
    <property type="entry name" value="Winged helix-like DNA-binding domain superfamily/Winged helix DNA-binding domain"/>
    <property type="match status" value="1"/>
</dbReference>
<comment type="caution">
    <text evidence="5">The sequence shown here is derived from an EMBL/GenBank/DDBJ whole genome shotgun (WGS) entry which is preliminary data.</text>
</comment>
<dbReference type="Gene3D" id="3.30.450.40">
    <property type="match status" value="2"/>
</dbReference>
<dbReference type="InterPro" id="IPR036388">
    <property type="entry name" value="WH-like_DNA-bd_sf"/>
</dbReference>
<keyword evidence="2" id="KW-0238">DNA-binding</keyword>
<keyword evidence="6" id="KW-1185">Reference proteome</keyword>
<dbReference type="SUPFAM" id="SSF55781">
    <property type="entry name" value="GAF domain-like"/>
    <property type="match status" value="2"/>
</dbReference>
<evidence type="ECO:0000256" key="1">
    <source>
        <dbReference type="ARBA" id="ARBA00023015"/>
    </source>
</evidence>
<keyword evidence="1" id="KW-0805">Transcription regulation</keyword>
<evidence type="ECO:0000313" key="6">
    <source>
        <dbReference type="Proteomes" id="UP001595882"/>
    </source>
</evidence>
<feature type="domain" description="HTH luxR-type" evidence="4">
    <location>
        <begin position="623"/>
        <end position="688"/>
    </location>
</feature>
<dbReference type="InterPro" id="IPR016032">
    <property type="entry name" value="Sig_transdc_resp-reg_C-effctor"/>
</dbReference>
<dbReference type="PROSITE" id="PS50043">
    <property type="entry name" value="HTH_LUXR_2"/>
    <property type="match status" value="1"/>
</dbReference>
<dbReference type="CDD" id="cd06170">
    <property type="entry name" value="LuxR_C_like"/>
    <property type="match status" value="1"/>
</dbReference>
<evidence type="ECO:0000256" key="3">
    <source>
        <dbReference type="ARBA" id="ARBA00023163"/>
    </source>
</evidence>
<dbReference type="SUPFAM" id="SSF46894">
    <property type="entry name" value="C-terminal effector domain of the bipartite response regulators"/>
    <property type="match status" value="1"/>
</dbReference>
<evidence type="ECO:0000256" key="2">
    <source>
        <dbReference type="ARBA" id="ARBA00023125"/>
    </source>
</evidence>
<dbReference type="PANTHER" id="PTHR44688">
    <property type="entry name" value="DNA-BINDING TRANSCRIPTIONAL ACTIVATOR DEVR_DOSR"/>
    <property type="match status" value="1"/>
</dbReference>
<dbReference type="PRINTS" id="PR00038">
    <property type="entry name" value="HTHLUXR"/>
</dbReference>
<dbReference type="EMBL" id="JBHSDT010000004">
    <property type="protein sequence ID" value="MFC4402437.1"/>
    <property type="molecule type" value="Genomic_DNA"/>
</dbReference>
<dbReference type="RefSeq" id="WP_390250026.1">
    <property type="nucleotide sequence ID" value="NZ_JBHSDT010000004.1"/>
</dbReference>